<evidence type="ECO:0000256" key="3">
    <source>
        <dbReference type="ARBA" id="ARBA00023082"/>
    </source>
</evidence>
<name>A0ABT8XAX0_9HYPH</name>
<dbReference type="InterPro" id="IPR036388">
    <property type="entry name" value="WH-like_DNA-bd_sf"/>
</dbReference>
<organism evidence="7 8">
    <name type="scientific">Shinella curvata</name>
    <dbReference type="NCBI Taxonomy" id="1817964"/>
    <lineage>
        <taxon>Bacteria</taxon>
        <taxon>Pseudomonadati</taxon>
        <taxon>Pseudomonadota</taxon>
        <taxon>Alphaproteobacteria</taxon>
        <taxon>Hyphomicrobiales</taxon>
        <taxon>Rhizobiaceae</taxon>
        <taxon>Shinella</taxon>
    </lineage>
</organism>
<dbReference type="InterPro" id="IPR013324">
    <property type="entry name" value="RNA_pol_sigma_r3/r4-like"/>
</dbReference>
<evidence type="ECO:0000256" key="4">
    <source>
        <dbReference type="ARBA" id="ARBA00023163"/>
    </source>
</evidence>
<dbReference type="NCBIfam" id="TIGR02937">
    <property type="entry name" value="sigma70-ECF"/>
    <property type="match status" value="1"/>
</dbReference>
<dbReference type="InterPro" id="IPR013325">
    <property type="entry name" value="RNA_pol_sigma_r2"/>
</dbReference>
<proteinExistence type="inferred from homology"/>
<dbReference type="Pfam" id="PF08281">
    <property type="entry name" value="Sigma70_r4_2"/>
    <property type="match status" value="1"/>
</dbReference>
<keyword evidence="2" id="KW-0805">Transcription regulation</keyword>
<keyword evidence="4" id="KW-0804">Transcription</keyword>
<dbReference type="InterPro" id="IPR013249">
    <property type="entry name" value="RNA_pol_sigma70_r4_t2"/>
</dbReference>
<feature type="domain" description="RNA polymerase sigma factor 70 region 4 type 2" evidence="6">
    <location>
        <begin position="111"/>
        <end position="161"/>
    </location>
</feature>
<protein>
    <submittedName>
        <fullName evidence="7">Sigma-70 family RNA polymerase sigma factor</fullName>
    </submittedName>
</protein>
<evidence type="ECO:0000256" key="1">
    <source>
        <dbReference type="ARBA" id="ARBA00010641"/>
    </source>
</evidence>
<dbReference type="InterPro" id="IPR014284">
    <property type="entry name" value="RNA_pol_sigma-70_dom"/>
</dbReference>
<dbReference type="EMBL" id="WHSC02000002">
    <property type="protein sequence ID" value="MDO6120411.1"/>
    <property type="molecule type" value="Genomic_DNA"/>
</dbReference>
<keyword evidence="8" id="KW-1185">Reference proteome</keyword>
<dbReference type="Pfam" id="PF04542">
    <property type="entry name" value="Sigma70_r2"/>
    <property type="match status" value="1"/>
</dbReference>
<dbReference type="Gene3D" id="1.10.1740.10">
    <property type="match status" value="1"/>
</dbReference>
<comment type="caution">
    <text evidence="7">The sequence shown here is derived from an EMBL/GenBank/DDBJ whole genome shotgun (WGS) entry which is preliminary data.</text>
</comment>
<dbReference type="SUPFAM" id="SSF88946">
    <property type="entry name" value="Sigma2 domain of RNA polymerase sigma factors"/>
    <property type="match status" value="1"/>
</dbReference>
<dbReference type="SUPFAM" id="SSF88659">
    <property type="entry name" value="Sigma3 and sigma4 domains of RNA polymerase sigma factors"/>
    <property type="match status" value="1"/>
</dbReference>
<feature type="domain" description="RNA polymerase sigma-70 region 2" evidence="5">
    <location>
        <begin position="12"/>
        <end position="78"/>
    </location>
</feature>
<evidence type="ECO:0000256" key="2">
    <source>
        <dbReference type="ARBA" id="ARBA00023015"/>
    </source>
</evidence>
<dbReference type="Proteomes" id="UP001177080">
    <property type="component" value="Unassembled WGS sequence"/>
</dbReference>
<evidence type="ECO:0000259" key="6">
    <source>
        <dbReference type="Pfam" id="PF08281"/>
    </source>
</evidence>
<comment type="similarity">
    <text evidence="1">Belongs to the sigma-70 factor family. ECF subfamily.</text>
</comment>
<dbReference type="InterPro" id="IPR007627">
    <property type="entry name" value="RNA_pol_sigma70_r2"/>
</dbReference>
<evidence type="ECO:0000313" key="7">
    <source>
        <dbReference type="EMBL" id="MDO6120411.1"/>
    </source>
</evidence>
<accession>A0ABT8XAX0</accession>
<dbReference type="InterPro" id="IPR039425">
    <property type="entry name" value="RNA_pol_sigma-70-like"/>
</dbReference>
<sequence>MAINRNALLYQLFKLYHREAVRFATRLVGNRDSGEEVVQDAYLKLVARRSTTPIDHPKSYLFTATRHAAIDFTDRQRREWQRRVDLDSLDEAHLADDGAARMEMQRELAKLAVYLNALPPPCRQAFVMNKLQGYTHLEIAAYLGISTSMVEKHIVRALLHCRSLLLADGDL</sequence>
<dbReference type="Gene3D" id="1.10.10.10">
    <property type="entry name" value="Winged helix-like DNA-binding domain superfamily/Winged helix DNA-binding domain"/>
    <property type="match status" value="1"/>
</dbReference>
<dbReference type="RefSeq" id="WP_244762129.1">
    <property type="nucleotide sequence ID" value="NZ_JALJCJ010000004.1"/>
</dbReference>
<evidence type="ECO:0000259" key="5">
    <source>
        <dbReference type="Pfam" id="PF04542"/>
    </source>
</evidence>
<gene>
    <name evidence="7" type="ORF">GB928_004370</name>
</gene>
<keyword evidence="3" id="KW-0731">Sigma factor</keyword>
<dbReference type="PANTHER" id="PTHR43133:SF63">
    <property type="entry name" value="RNA POLYMERASE SIGMA FACTOR FECI-RELATED"/>
    <property type="match status" value="1"/>
</dbReference>
<evidence type="ECO:0000313" key="8">
    <source>
        <dbReference type="Proteomes" id="UP001177080"/>
    </source>
</evidence>
<dbReference type="PANTHER" id="PTHR43133">
    <property type="entry name" value="RNA POLYMERASE ECF-TYPE SIGMA FACTO"/>
    <property type="match status" value="1"/>
</dbReference>
<reference evidence="7" key="1">
    <citation type="submission" date="2022-04" db="EMBL/GenBank/DDBJ databases">
        <title>Shinella lacus sp. nov., a novel member of the genus Shinella from water.</title>
        <authorList>
            <person name="Deng Y."/>
        </authorList>
    </citation>
    <scope>NUCLEOTIDE SEQUENCE</scope>
    <source>
        <strain evidence="7">JCM 31239</strain>
    </source>
</reference>